<reference evidence="1 2" key="1">
    <citation type="submission" date="2024-09" db="EMBL/GenBank/DDBJ databases">
        <authorList>
            <person name="Sun Q."/>
            <person name="Mori K."/>
        </authorList>
    </citation>
    <scope>NUCLEOTIDE SEQUENCE [LARGE SCALE GENOMIC DNA]</scope>
    <source>
        <strain evidence="1 2">NCAIM B.02481</strain>
    </source>
</reference>
<evidence type="ECO:0000313" key="2">
    <source>
        <dbReference type="Proteomes" id="UP001589832"/>
    </source>
</evidence>
<name>A0ABV6QDD2_9FLAO</name>
<dbReference type="RefSeq" id="WP_386065298.1">
    <property type="nucleotide sequence ID" value="NZ_JBHLTQ010000018.1"/>
</dbReference>
<gene>
    <name evidence="1" type="ORF">ACFFGA_15125</name>
</gene>
<protein>
    <submittedName>
        <fullName evidence="1">DUF6712 family protein</fullName>
    </submittedName>
</protein>
<organism evidence="1 2">
    <name type="scientific">Winogradskyella pulchriflava</name>
    <dbReference type="NCBI Taxonomy" id="1110688"/>
    <lineage>
        <taxon>Bacteria</taxon>
        <taxon>Pseudomonadati</taxon>
        <taxon>Bacteroidota</taxon>
        <taxon>Flavobacteriia</taxon>
        <taxon>Flavobacteriales</taxon>
        <taxon>Flavobacteriaceae</taxon>
        <taxon>Winogradskyella</taxon>
    </lineage>
</organism>
<dbReference type="Pfam" id="PF20459">
    <property type="entry name" value="DUF6712"/>
    <property type="match status" value="1"/>
</dbReference>
<dbReference type="InterPro" id="IPR046558">
    <property type="entry name" value="DUF6712"/>
</dbReference>
<dbReference type="Proteomes" id="UP001589832">
    <property type="component" value="Unassembled WGS sequence"/>
</dbReference>
<sequence>MKLLFNYNDQGQTELKTTLGFLNADFNYDNLQPDIKLNTPYLIDLISQEVYDKMVNYYQPESGTPTPNEDLDLAIEYSRLYIASMAYLDYAPNNDMSHSNSGRSFRNEENEKIPWQWQIDSDNAAIAERAYKALDRLFALLDQTEWTEWTNSEAYKAANKLFIKDAITFDKSFSINRSAQLFYRLVPFMEDIETEYINPIITDDLADTLRAVEEPDADQKKLLTLIKSAIAYFSLSKALQSFPVQMFPQTLRYAYTEQNKLEEKDKTVMVMEAEGKKYVLKLENEYGRQTETFTTLKTTNGLTEGKKYVNL</sequence>
<evidence type="ECO:0000313" key="1">
    <source>
        <dbReference type="EMBL" id="MFC0605892.1"/>
    </source>
</evidence>
<proteinExistence type="predicted"/>
<keyword evidence="2" id="KW-1185">Reference proteome</keyword>
<comment type="caution">
    <text evidence="1">The sequence shown here is derived from an EMBL/GenBank/DDBJ whole genome shotgun (WGS) entry which is preliminary data.</text>
</comment>
<accession>A0ABV6QDD2</accession>
<dbReference type="EMBL" id="JBHLTQ010000018">
    <property type="protein sequence ID" value="MFC0605892.1"/>
    <property type="molecule type" value="Genomic_DNA"/>
</dbReference>